<accession>A0A1D3CZQ6</accession>
<feature type="compositionally biased region" description="Basic and acidic residues" evidence="1">
    <location>
        <begin position="17"/>
        <end position="28"/>
    </location>
</feature>
<name>A0A1D3CZQ6_9EIME</name>
<gene>
    <name evidence="4" type="ORF">cyc_00535</name>
</gene>
<feature type="region of interest" description="Disordered" evidence="1">
    <location>
        <begin position="374"/>
        <end position="403"/>
    </location>
</feature>
<feature type="domain" description="LCCL" evidence="3">
    <location>
        <begin position="721"/>
        <end position="804"/>
    </location>
</feature>
<dbReference type="Gene3D" id="2.60.120.260">
    <property type="entry name" value="Galactose-binding domain-like"/>
    <property type="match status" value="1"/>
</dbReference>
<feature type="region of interest" description="Disordered" evidence="1">
    <location>
        <begin position="826"/>
        <end position="864"/>
    </location>
</feature>
<evidence type="ECO:0000256" key="1">
    <source>
        <dbReference type="SAM" id="MobiDB-lite"/>
    </source>
</evidence>
<organism evidence="4 5">
    <name type="scientific">Cyclospora cayetanensis</name>
    <dbReference type="NCBI Taxonomy" id="88456"/>
    <lineage>
        <taxon>Eukaryota</taxon>
        <taxon>Sar</taxon>
        <taxon>Alveolata</taxon>
        <taxon>Apicomplexa</taxon>
        <taxon>Conoidasida</taxon>
        <taxon>Coccidia</taxon>
        <taxon>Eucoccidiorida</taxon>
        <taxon>Eimeriorina</taxon>
        <taxon>Eimeriidae</taxon>
        <taxon>Cyclospora</taxon>
    </lineage>
</organism>
<dbReference type="InterPro" id="IPR004043">
    <property type="entry name" value="LCCL"/>
</dbReference>
<protein>
    <submittedName>
        <fullName evidence="4">Lccl domain-containing protein f5 8 type c domain-containing protein</fullName>
    </submittedName>
</protein>
<dbReference type="InterPro" id="IPR051957">
    <property type="entry name" value="CRISP-LCCL_domain"/>
</dbReference>
<feature type="compositionally biased region" description="Basic and acidic residues" evidence="1">
    <location>
        <begin position="141"/>
        <end position="157"/>
    </location>
</feature>
<keyword evidence="5" id="KW-1185">Reference proteome</keyword>
<dbReference type="Gene3D" id="2.60.120.560">
    <property type="entry name" value="Exo-inulinase, domain 1"/>
    <property type="match status" value="1"/>
</dbReference>
<dbReference type="SUPFAM" id="SSF49785">
    <property type="entry name" value="Galactose-binding domain-like"/>
    <property type="match status" value="1"/>
</dbReference>
<evidence type="ECO:0000259" key="2">
    <source>
        <dbReference type="PROSITE" id="PS50022"/>
    </source>
</evidence>
<evidence type="ECO:0000313" key="5">
    <source>
        <dbReference type="Proteomes" id="UP000095192"/>
    </source>
</evidence>
<dbReference type="VEuPathDB" id="ToxoDB:cyc_00535"/>
<evidence type="ECO:0000259" key="3">
    <source>
        <dbReference type="PROSITE" id="PS50820"/>
    </source>
</evidence>
<feature type="region of interest" description="Disordered" evidence="1">
    <location>
        <begin position="132"/>
        <end position="169"/>
    </location>
</feature>
<dbReference type="Pfam" id="PF03815">
    <property type="entry name" value="LCCL"/>
    <property type="match status" value="1"/>
</dbReference>
<dbReference type="PROSITE" id="PS50820">
    <property type="entry name" value="LCCL"/>
    <property type="match status" value="1"/>
</dbReference>
<feature type="domain" description="F5/8 type C" evidence="2">
    <location>
        <begin position="350"/>
        <end position="476"/>
    </location>
</feature>
<dbReference type="VEuPathDB" id="ToxoDB:LOC34617699"/>
<evidence type="ECO:0000313" key="4">
    <source>
        <dbReference type="EMBL" id="OEH76690.1"/>
    </source>
</evidence>
<dbReference type="InParanoid" id="A0A1D3CZQ6"/>
<comment type="caution">
    <text evidence="4">The sequence shown here is derived from an EMBL/GenBank/DDBJ whole genome shotgun (WGS) entry which is preliminary data.</text>
</comment>
<dbReference type="Gene3D" id="2.170.130.20">
    <property type="entry name" value="LCCL-like domain"/>
    <property type="match status" value="1"/>
</dbReference>
<dbReference type="Proteomes" id="UP000095192">
    <property type="component" value="Unassembled WGS sequence"/>
</dbReference>
<feature type="compositionally biased region" description="Basic and acidic residues" evidence="1">
    <location>
        <begin position="381"/>
        <end position="394"/>
    </location>
</feature>
<proteinExistence type="predicted"/>
<dbReference type="PROSITE" id="PS50022">
    <property type="entry name" value="FA58C_3"/>
    <property type="match status" value="1"/>
</dbReference>
<dbReference type="EMBL" id="JROU02001365">
    <property type="protein sequence ID" value="OEH76690.1"/>
    <property type="molecule type" value="Genomic_DNA"/>
</dbReference>
<feature type="compositionally biased region" description="Gly residues" evidence="1">
    <location>
        <begin position="1"/>
        <end position="11"/>
    </location>
</feature>
<sequence>MRGGRGGGAGGSTTRKWVRDGVERHGPVTEEPPIYPPDRHIEQAPPLDDEAANAVLTYRLLTNHWRTGECCIVENHTKLEGRNYSSLNLAGSYDLDAQKDAIVSYCSSEFFPTELLQNRLIRLSRVAGRGAAADSKRHKLKEMEQKENENKGADEKAPAAQPEASAEEELFGADEQDDFGGDDYAHDYYADEDVEDNMDDADDGGILLWLTYSPGKRSSLWYIVGSTAKVPKVHDLAVFIMKTAAQAALVVWVALSLISRGAAQEASADFYVFNDASATSTYGSGFEPSRALQPGPGYWSSAGDHPTDEQDGGVLILSKCSRALEEGDGRSGWTFQANSQIRLAKPGSWCMTQKNVNGSTSGLVDLVSNSGVTAESSSNADDLHGPQKAIDRDTNTSWASDSFEGTDEHPVTLDINIGKVVRLSSARIDWEQPALAYTLQASSDGTTFMDVASNPANPSASTRDSLGGVDAQYIRILMQKPHPRLGKREEKYRYAIKELGIFASKLEPGIGNCRDAANSDDARDKYFVSYVSTFDSEFAKKIPALGKDVIAKRRSLEVLSGKIEELFPDMETCRDEKGQQSQHLASLSTTVGQLLSSYEKATEGARIVGVDTVIPDLQLDGEEGIPIAHDPGCAAGQCSGSFRDFYDGATDLMGLILALASADSSATAWTDTAGLGRSNGDKMGYFALSTTPLAALLCSTNATGEVEQAPALTLKCDEVMEGHEAFKATLNTNILVECPPGCENIEALPVFGSGGVYAERSSICKAGVHAGLIRDGGVFTVAIESPNSSFEGSKQNGIESKSLHLDPGEAIRSMRLFKIRQECPGDTLGPSSSSAQSPQTSFLELSSNSMPASNASPPPYDPALAAASDAAKDRILATHGIDPIAVNDAKIDAGTTVGEARKLIKPAEQLGESVFASALSLFRDTEILTNRLLATSAGVATRLEYLQDELKHLEDTHIVQGGYKSYQLNPQDTTFEKEFRVEDSSFTHGGPSHWGFAALVSGHQNVFGQSTAIRGTAEVHGTYALLRRHSFYDFILHVEFLPMGSGCVGIGFRMKDHDNGYLLLLHQKKGRKTLERLEKGVRKTIAERKDGGFIQGIWHKVRIQGMGGHITVCIGEEDEPDAEIFTVLDERFASGAIGFFTSGMQDGAYFDKLRVEALPCETPQTLLPPLPPQCSVFTDTYFSSVGVLYKILDGEDKGGAVGHWEYRCTRGAIGAVFRFVSEETYMILEATATEKAIELGINVWHTLHVAFEGSRVAVRLQNADSVATKLVVEIPSEKEAPTDGAVGLSAFNCGGVAFDTIQLSPMRLETRAEPRFVEAVVSDKIWREVEECQQQCPTSSQPANAQSSNEL</sequence>
<feature type="region of interest" description="Disordered" evidence="1">
    <location>
        <begin position="1"/>
        <end position="35"/>
    </location>
</feature>
<dbReference type="InterPro" id="IPR036609">
    <property type="entry name" value="LCCL_sf"/>
</dbReference>
<dbReference type="PANTHER" id="PTHR31331">
    <property type="entry name" value="LCCL DOMAIN PROTEIN (AFU_ORTHOLOGUE AFUA_5G08630)"/>
    <property type="match status" value="1"/>
</dbReference>
<dbReference type="VEuPathDB" id="ToxoDB:LOC113147467"/>
<feature type="compositionally biased region" description="Low complexity" evidence="1">
    <location>
        <begin position="830"/>
        <end position="855"/>
    </location>
</feature>
<dbReference type="InterPro" id="IPR000421">
    <property type="entry name" value="FA58C"/>
</dbReference>
<dbReference type="InterPro" id="IPR008979">
    <property type="entry name" value="Galactose-bd-like_sf"/>
</dbReference>
<dbReference type="PANTHER" id="PTHR31331:SF1">
    <property type="entry name" value="CYSTEINE RICH SECRETORY PROTEIN LCCL DOMAIN CONTAINING 2"/>
    <property type="match status" value="1"/>
</dbReference>
<dbReference type="SUPFAM" id="SSF69848">
    <property type="entry name" value="LCCL domain"/>
    <property type="match status" value="1"/>
</dbReference>
<dbReference type="SMART" id="SM00603">
    <property type="entry name" value="LCCL"/>
    <property type="match status" value="1"/>
</dbReference>
<reference evidence="4 5" key="1">
    <citation type="journal article" date="2016" name="BMC Genomics">
        <title>Comparative genomics reveals Cyclospora cayetanensis possesses coccidia-like metabolism and invasion components but unique surface antigens.</title>
        <authorList>
            <person name="Liu S."/>
            <person name="Wang L."/>
            <person name="Zheng H."/>
            <person name="Xu Z."/>
            <person name="Roellig D.M."/>
            <person name="Li N."/>
            <person name="Frace M.A."/>
            <person name="Tang K."/>
            <person name="Arrowood M.J."/>
            <person name="Moss D.M."/>
            <person name="Zhang L."/>
            <person name="Feng Y."/>
            <person name="Xiao L."/>
        </authorList>
    </citation>
    <scope>NUCLEOTIDE SEQUENCE [LARGE SCALE GENOMIC DNA]</scope>
    <source>
        <strain evidence="4 5">CHN_HEN01</strain>
    </source>
</reference>
<dbReference type="FunCoup" id="A0A1D3CZQ6">
    <property type="interactions" value="1"/>
</dbReference>
<dbReference type="Pfam" id="PF00754">
    <property type="entry name" value="F5_F8_type_C"/>
    <property type="match status" value="1"/>
</dbReference>